<dbReference type="Proteomes" id="UP001200537">
    <property type="component" value="Unassembled WGS sequence"/>
</dbReference>
<dbReference type="AlphaFoldDB" id="A0AAJ1BB23"/>
<gene>
    <name evidence="2" type="ORF">L0M99_02275</name>
</gene>
<sequence>MKKLPRALNRILLFIFGLLFLAAGVSITSAATSASIHRRLLDYRSKIESGFSNLVRQSTFQVQGREISAVQAGALALVIVVILLLIVWVFSQGGGKIRSLALNKAGKDSDKQGEITAELGLIQDIIESEVASSRDLASLKISSWEVKKRPGLALTAAVYKGTNPREVKIEIDQAIAKLDQVLGIKMPILVQITTNWRTNLGSADRVDS</sequence>
<keyword evidence="1" id="KW-0812">Transmembrane</keyword>
<reference evidence="2" key="1">
    <citation type="submission" date="2022-01" db="EMBL/GenBank/DDBJ databases">
        <title>Collection of gut derived symbiotic bacterial strains cultured from healthy donors.</title>
        <authorList>
            <person name="Lin H."/>
            <person name="Kohout C."/>
            <person name="Waligurski E."/>
            <person name="Pamer E.G."/>
        </authorList>
    </citation>
    <scope>NUCLEOTIDE SEQUENCE</scope>
    <source>
        <strain evidence="2">DFI.7.46</strain>
    </source>
</reference>
<proteinExistence type="predicted"/>
<accession>A0AAJ1BB23</accession>
<evidence type="ECO:0000313" key="3">
    <source>
        <dbReference type="Proteomes" id="UP001200537"/>
    </source>
</evidence>
<evidence type="ECO:0000256" key="1">
    <source>
        <dbReference type="SAM" id="Phobius"/>
    </source>
</evidence>
<evidence type="ECO:0008006" key="4">
    <source>
        <dbReference type="Google" id="ProtNLM"/>
    </source>
</evidence>
<name>A0AAJ1BB23_9ACTO</name>
<comment type="caution">
    <text evidence="2">The sequence shown here is derived from an EMBL/GenBank/DDBJ whole genome shotgun (WGS) entry which is preliminary data.</text>
</comment>
<organism evidence="2 3">
    <name type="scientific">Varibaculum cambriense</name>
    <dbReference type="NCBI Taxonomy" id="184870"/>
    <lineage>
        <taxon>Bacteria</taxon>
        <taxon>Bacillati</taxon>
        <taxon>Actinomycetota</taxon>
        <taxon>Actinomycetes</taxon>
        <taxon>Actinomycetales</taxon>
        <taxon>Actinomycetaceae</taxon>
        <taxon>Varibaculum</taxon>
    </lineage>
</organism>
<protein>
    <recommendedName>
        <fullName evidence="4">Alkaline shock response membrane anchor protein AmaP</fullName>
    </recommendedName>
</protein>
<feature type="transmembrane region" description="Helical" evidence="1">
    <location>
        <begin position="69"/>
        <end position="90"/>
    </location>
</feature>
<evidence type="ECO:0000313" key="2">
    <source>
        <dbReference type="EMBL" id="MCG4617326.1"/>
    </source>
</evidence>
<dbReference type="EMBL" id="JAKNHJ010000003">
    <property type="protein sequence ID" value="MCG4617326.1"/>
    <property type="molecule type" value="Genomic_DNA"/>
</dbReference>
<keyword evidence="1" id="KW-1133">Transmembrane helix</keyword>
<keyword evidence="1" id="KW-0472">Membrane</keyword>
<dbReference type="RefSeq" id="WP_238127588.1">
    <property type="nucleotide sequence ID" value="NZ_JAGZVZ010000011.1"/>
</dbReference>